<dbReference type="EC" id="2.4.-.-" evidence="2"/>
<dbReference type="PANTHER" id="PTHR12526">
    <property type="entry name" value="GLYCOSYLTRANSFERASE"/>
    <property type="match status" value="1"/>
</dbReference>
<reference evidence="2" key="1">
    <citation type="submission" date="2020-04" db="EMBL/GenBank/DDBJ databases">
        <authorList>
            <person name="Zhang T."/>
        </authorList>
    </citation>
    <scope>NUCLEOTIDE SEQUENCE</scope>
    <source>
        <strain evidence="2">HKST-UBA16</strain>
    </source>
</reference>
<dbReference type="SUPFAM" id="SSF53756">
    <property type="entry name" value="UDP-Glycosyltransferase/glycogen phosphorylase"/>
    <property type="match status" value="1"/>
</dbReference>
<sequence>MQNKSNQKLALVIHSLRTYGGAEYILKVISDLYPDAPIYTSWYKKEITDKYFEGRHINGSFMNSLPFIDKFYRFLIPLLPIAFKSIDLSEFDKVLVVSDEFDKMVKVGAKTKKILYVLTPPRFLWLNITKKSLGFLETLYRKFLKDIFNRVWRYFDKKSAMQADQIISISKTVQERVRSFYGLDSDIMYPPVDVEQIPFYSGKRPDEFLYLGRIEGYKGVELAIRACITYGKKLRVAGIGSDLERLTKLVKEMGAENLITFEGFVFGLPKFKMYSQVQGVIFPVIEEDFGIVPVEANAAGCPVIAYRSGGVRETIIEGETGVFFDEYSEDGLGEVLMNFDSVKFSAEKCRKNAERFSRKVFEDKIRDLIDGTSKR</sequence>
<dbReference type="EMBL" id="JAGQLM010000138">
    <property type="protein sequence ID" value="MCA9375297.1"/>
    <property type="molecule type" value="Genomic_DNA"/>
</dbReference>
<dbReference type="GO" id="GO:0016757">
    <property type="term" value="F:glycosyltransferase activity"/>
    <property type="evidence" value="ECO:0007669"/>
    <property type="project" value="UniProtKB-KW"/>
</dbReference>
<dbReference type="AlphaFoldDB" id="A0A955I014"/>
<dbReference type="InterPro" id="IPR001296">
    <property type="entry name" value="Glyco_trans_1"/>
</dbReference>
<dbReference type="Pfam" id="PF00534">
    <property type="entry name" value="Glycos_transf_1"/>
    <property type="match status" value="1"/>
</dbReference>
<dbReference type="Gene3D" id="3.40.50.2000">
    <property type="entry name" value="Glycogen Phosphorylase B"/>
    <property type="match status" value="2"/>
</dbReference>
<keyword evidence="2" id="KW-0808">Transferase</keyword>
<dbReference type="PANTHER" id="PTHR12526:SF584">
    <property type="entry name" value="GLYCOSYLTRANSFERASE"/>
    <property type="match status" value="1"/>
</dbReference>
<evidence type="ECO:0000259" key="1">
    <source>
        <dbReference type="Pfam" id="PF00534"/>
    </source>
</evidence>
<accession>A0A955I014</accession>
<evidence type="ECO:0000313" key="3">
    <source>
        <dbReference type="Proteomes" id="UP000748332"/>
    </source>
</evidence>
<feature type="domain" description="Glycosyl transferase family 1" evidence="1">
    <location>
        <begin position="204"/>
        <end position="355"/>
    </location>
</feature>
<keyword evidence="2" id="KW-0328">Glycosyltransferase</keyword>
<proteinExistence type="predicted"/>
<reference evidence="2" key="2">
    <citation type="journal article" date="2021" name="Microbiome">
        <title>Successional dynamics and alternative stable states in a saline activated sludge microbial community over 9 years.</title>
        <authorList>
            <person name="Wang Y."/>
            <person name="Ye J."/>
            <person name="Ju F."/>
            <person name="Liu L."/>
            <person name="Boyd J.A."/>
            <person name="Deng Y."/>
            <person name="Parks D.H."/>
            <person name="Jiang X."/>
            <person name="Yin X."/>
            <person name="Woodcroft B.J."/>
            <person name="Tyson G.W."/>
            <person name="Hugenholtz P."/>
            <person name="Polz M.F."/>
            <person name="Zhang T."/>
        </authorList>
    </citation>
    <scope>NUCLEOTIDE SEQUENCE</scope>
    <source>
        <strain evidence="2">HKST-UBA16</strain>
    </source>
</reference>
<protein>
    <submittedName>
        <fullName evidence="2">Glycosyltransferase</fullName>
        <ecNumber evidence="2">2.4.-.-</ecNumber>
    </submittedName>
</protein>
<organism evidence="2 3">
    <name type="scientific">Candidatus Dojkabacteria bacterium</name>
    <dbReference type="NCBI Taxonomy" id="2099670"/>
    <lineage>
        <taxon>Bacteria</taxon>
        <taxon>Candidatus Dojkabacteria</taxon>
    </lineage>
</organism>
<gene>
    <name evidence="2" type="ORF">KC622_03125</name>
</gene>
<dbReference type="Proteomes" id="UP000748332">
    <property type="component" value="Unassembled WGS sequence"/>
</dbReference>
<evidence type="ECO:0000313" key="2">
    <source>
        <dbReference type="EMBL" id="MCA9375297.1"/>
    </source>
</evidence>
<comment type="caution">
    <text evidence="2">The sequence shown here is derived from an EMBL/GenBank/DDBJ whole genome shotgun (WGS) entry which is preliminary data.</text>
</comment>
<name>A0A955I014_9BACT</name>